<reference evidence="1" key="1">
    <citation type="submission" date="2021-02" db="EMBL/GenBank/DDBJ databases">
        <authorList>
            <person name="Steward A R."/>
        </authorList>
    </citation>
    <scope>NUCLEOTIDE SEQUENCE</scope>
</reference>
<accession>A0A821TDL9</accession>
<protein>
    <recommendedName>
        <fullName evidence="3">Biogenesis of lysosome-related organelles complex 1 subunit 7</fullName>
    </recommendedName>
</protein>
<dbReference type="PANTHER" id="PTHR31328">
    <property type="entry name" value="BIOGENESIS OF LYSOSOME-RELATED ORGANELLES COMPLEX 1 SUBUNIT 6"/>
    <property type="match status" value="1"/>
</dbReference>
<dbReference type="GO" id="GO:0030133">
    <property type="term" value="C:transport vesicle"/>
    <property type="evidence" value="ECO:0007669"/>
    <property type="project" value="TreeGrafter"/>
</dbReference>
<evidence type="ECO:0000313" key="1">
    <source>
        <dbReference type="EMBL" id="CAF4873752.1"/>
    </source>
</evidence>
<dbReference type="EMBL" id="CAJOBZ010000024">
    <property type="protein sequence ID" value="CAF4873752.1"/>
    <property type="molecule type" value="Genomic_DNA"/>
</dbReference>
<organism evidence="1 2">
    <name type="scientific">Pieris macdunnoughi</name>
    <dbReference type="NCBI Taxonomy" id="345717"/>
    <lineage>
        <taxon>Eukaryota</taxon>
        <taxon>Metazoa</taxon>
        <taxon>Ecdysozoa</taxon>
        <taxon>Arthropoda</taxon>
        <taxon>Hexapoda</taxon>
        <taxon>Insecta</taxon>
        <taxon>Pterygota</taxon>
        <taxon>Neoptera</taxon>
        <taxon>Endopterygota</taxon>
        <taxon>Lepidoptera</taxon>
        <taxon>Glossata</taxon>
        <taxon>Ditrysia</taxon>
        <taxon>Papilionoidea</taxon>
        <taxon>Pieridae</taxon>
        <taxon>Pierinae</taxon>
        <taxon>Pieris</taxon>
    </lineage>
</organism>
<comment type="caution">
    <text evidence="1">The sequence shown here is derived from an EMBL/GenBank/DDBJ whole genome shotgun (WGS) entry which is preliminary data.</text>
</comment>
<dbReference type="Proteomes" id="UP000663880">
    <property type="component" value="Unassembled WGS sequence"/>
</dbReference>
<dbReference type="AlphaFoldDB" id="A0A821TDL9"/>
<gene>
    <name evidence="1" type="ORF">PMACD_LOCUS8990</name>
</gene>
<evidence type="ECO:0008006" key="3">
    <source>
        <dbReference type="Google" id="ProtNLM"/>
    </source>
</evidence>
<sequence length="130" mass="14440">MANPSESTIHSNECTDMPEDIKTVQLLAKGLLELYEPPLVTIKTHLKELTDKQDAVHNMLLSERRRLEDLQNDVTLDALLADVATSKEKLNSISNAMITLHKRVHSLQARAANVEKVAKSRAIQSPSKSS</sequence>
<dbReference type="InterPro" id="IPR028119">
    <property type="entry name" value="Snapin/Pallidin/Snn1"/>
</dbReference>
<dbReference type="Pfam" id="PF14712">
    <property type="entry name" value="Snapin_Pallidin"/>
    <property type="match status" value="1"/>
</dbReference>
<name>A0A821TDL9_9NEOP</name>
<evidence type="ECO:0000313" key="2">
    <source>
        <dbReference type="Proteomes" id="UP000663880"/>
    </source>
</evidence>
<dbReference type="GO" id="GO:0031083">
    <property type="term" value="C:BLOC-1 complex"/>
    <property type="evidence" value="ECO:0007669"/>
    <property type="project" value="TreeGrafter"/>
</dbReference>
<dbReference type="PANTHER" id="PTHR31328:SF2">
    <property type="entry name" value="BIOGENESIS OF LYSOSOME-RELATED ORGANELLES COMPLEX 1 SUBUNIT 6"/>
    <property type="match status" value="1"/>
</dbReference>
<proteinExistence type="predicted"/>
<dbReference type="OrthoDB" id="19659at2759"/>
<keyword evidence="2" id="KW-1185">Reference proteome</keyword>